<gene>
    <name evidence="1" type="ORF">CAP51_17045</name>
</gene>
<accession>A0A1Z9YTJ0</accession>
<sequence length="131" mass="15303">MTTSKYQHIVDDTEFSRLYHSLGDSEATLKELINEIKDLHEKEDLSDGELDWLLIKEAHLKNIFSYVYSQLVDIKGEEFVFNITAKQDQDQRIQELWNKIHDQRQLGIPNDPVLQELYEAVGQEKISAGRL</sequence>
<keyword evidence="2" id="KW-1185">Reference proteome</keyword>
<protein>
    <submittedName>
        <fullName evidence="1">Uncharacterized protein</fullName>
    </submittedName>
</protein>
<evidence type="ECO:0000313" key="1">
    <source>
        <dbReference type="EMBL" id="OUY05517.1"/>
    </source>
</evidence>
<dbReference type="RefSeq" id="WP_087621967.1">
    <property type="nucleotide sequence ID" value="NZ_NEXX01000010.1"/>
</dbReference>
<proteinExistence type="predicted"/>
<dbReference type="Proteomes" id="UP000196536">
    <property type="component" value="Unassembled WGS sequence"/>
</dbReference>
<dbReference type="EMBL" id="NEXX01000010">
    <property type="protein sequence ID" value="OUY05517.1"/>
    <property type="molecule type" value="Genomic_DNA"/>
</dbReference>
<name>A0A1Z9YTJ0_9GAMM</name>
<reference evidence="1 2" key="1">
    <citation type="submission" date="2017-05" db="EMBL/GenBank/DDBJ databases">
        <title>Acinetobacter populi ANC 5415 (= PBJ7), whole genome shotgun sequencing project.</title>
        <authorList>
            <person name="Nemec A."/>
            <person name="Radolfova-Krizova L."/>
        </authorList>
    </citation>
    <scope>NUCLEOTIDE SEQUENCE [LARGE SCALE GENOMIC DNA]</scope>
    <source>
        <strain evidence="1 2">PBJ7</strain>
    </source>
</reference>
<dbReference type="AlphaFoldDB" id="A0A1Z9YTJ0"/>
<evidence type="ECO:0000313" key="2">
    <source>
        <dbReference type="Proteomes" id="UP000196536"/>
    </source>
</evidence>
<comment type="caution">
    <text evidence="1">The sequence shown here is derived from an EMBL/GenBank/DDBJ whole genome shotgun (WGS) entry which is preliminary data.</text>
</comment>
<organism evidence="1 2">
    <name type="scientific">Acinetobacter populi</name>
    <dbReference type="NCBI Taxonomy" id="1582270"/>
    <lineage>
        <taxon>Bacteria</taxon>
        <taxon>Pseudomonadati</taxon>
        <taxon>Pseudomonadota</taxon>
        <taxon>Gammaproteobacteria</taxon>
        <taxon>Moraxellales</taxon>
        <taxon>Moraxellaceae</taxon>
        <taxon>Acinetobacter</taxon>
    </lineage>
</organism>